<dbReference type="PANTHER" id="PTHR11717">
    <property type="entry name" value="LOW MOLECULAR WEIGHT PROTEIN TYROSINE PHOSPHATASE"/>
    <property type="match status" value="1"/>
</dbReference>
<evidence type="ECO:0000313" key="7">
    <source>
        <dbReference type="Proteomes" id="UP000050417"/>
    </source>
</evidence>
<proteinExistence type="inferred from homology"/>
<evidence type="ECO:0000256" key="3">
    <source>
        <dbReference type="ARBA" id="ARBA00022912"/>
    </source>
</evidence>
<dbReference type="InterPro" id="IPR023485">
    <property type="entry name" value="Ptyr_pPase"/>
</dbReference>
<keyword evidence="3" id="KW-0904">Protein phosphatase</keyword>
<dbReference type="PANTHER" id="PTHR11717:SF31">
    <property type="entry name" value="LOW MOLECULAR WEIGHT PROTEIN-TYROSINE-PHOSPHATASE ETP-RELATED"/>
    <property type="match status" value="1"/>
</dbReference>
<dbReference type="Pfam" id="PF01451">
    <property type="entry name" value="LMWPc"/>
    <property type="match status" value="1"/>
</dbReference>
<dbReference type="SUPFAM" id="SSF52788">
    <property type="entry name" value="Phosphotyrosine protein phosphatases I"/>
    <property type="match status" value="1"/>
</dbReference>
<organism evidence="6 7">
    <name type="scientific">Ornatilinea apprima</name>
    <dbReference type="NCBI Taxonomy" id="1134406"/>
    <lineage>
        <taxon>Bacteria</taxon>
        <taxon>Bacillati</taxon>
        <taxon>Chloroflexota</taxon>
        <taxon>Anaerolineae</taxon>
        <taxon>Anaerolineales</taxon>
        <taxon>Anaerolineaceae</taxon>
        <taxon>Ornatilinea</taxon>
    </lineage>
</organism>
<name>A0A0P6XBD1_9CHLR</name>
<dbReference type="STRING" id="1134406.ADN00_16070"/>
<feature type="active site" description="Proton donor" evidence="4">
    <location>
        <position position="129"/>
    </location>
</feature>
<comment type="caution">
    <text evidence="6">The sequence shown here is derived from an EMBL/GenBank/DDBJ whole genome shotgun (WGS) entry which is preliminary data.</text>
</comment>
<accession>A0A0P6XBD1</accession>
<feature type="active site" description="Nucleophile" evidence="4">
    <location>
        <position position="15"/>
    </location>
</feature>
<dbReference type="PRINTS" id="PR00719">
    <property type="entry name" value="LMWPTPASE"/>
</dbReference>
<evidence type="ECO:0000259" key="5">
    <source>
        <dbReference type="SMART" id="SM00226"/>
    </source>
</evidence>
<evidence type="ECO:0000256" key="2">
    <source>
        <dbReference type="ARBA" id="ARBA00022801"/>
    </source>
</evidence>
<dbReference type="InterPro" id="IPR036196">
    <property type="entry name" value="Ptyr_pPase_sf"/>
</dbReference>
<gene>
    <name evidence="6" type="ORF">ADN00_16070</name>
</gene>
<dbReference type="InterPro" id="IPR017867">
    <property type="entry name" value="Tyr_phospatase_low_mol_wt"/>
</dbReference>
<dbReference type="Gene3D" id="3.40.50.2300">
    <property type="match status" value="1"/>
</dbReference>
<dbReference type="EMBL" id="LGCL01000040">
    <property type="protein sequence ID" value="KPL72009.1"/>
    <property type="molecule type" value="Genomic_DNA"/>
</dbReference>
<feature type="domain" description="Phosphotyrosine protein phosphatase I" evidence="5">
    <location>
        <begin position="9"/>
        <end position="155"/>
    </location>
</feature>
<dbReference type="InterPro" id="IPR050438">
    <property type="entry name" value="LMW_PTPase"/>
</dbReference>
<comment type="similarity">
    <text evidence="1">Belongs to the low molecular weight phosphotyrosine protein phosphatase family.</text>
</comment>
<dbReference type="GO" id="GO:0004725">
    <property type="term" value="F:protein tyrosine phosphatase activity"/>
    <property type="evidence" value="ECO:0007669"/>
    <property type="project" value="InterPro"/>
</dbReference>
<feature type="active site" evidence="4">
    <location>
        <position position="21"/>
    </location>
</feature>
<reference evidence="6 7" key="1">
    <citation type="submission" date="2015-07" db="EMBL/GenBank/DDBJ databases">
        <title>Genome sequence of Ornatilinea apprima DSM 23815.</title>
        <authorList>
            <person name="Hemp J."/>
            <person name="Ward L.M."/>
            <person name="Pace L.A."/>
            <person name="Fischer W.W."/>
        </authorList>
    </citation>
    <scope>NUCLEOTIDE SEQUENCE [LARGE SCALE GENOMIC DNA]</scope>
    <source>
        <strain evidence="6 7">P3M-1</strain>
    </source>
</reference>
<sequence>MYLMENHPPAVLLVCTANICRSPIAEGLLKALVARQVEGGYFWRIESAGTWTRPGLLAAPFSVQVMAERGIDISNHTSQSIEDVDLSEFDLILTMESGHKEAIRVEFPETRERVLMLKELVNQKTPIADPVGQPIEVFRQTANEIEQTLHQGLPVILQMVSQQRKP</sequence>
<dbReference type="Proteomes" id="UP000050417">
    <property type="component" value="Unassembled WGS sequence"/>
</dbReference>
<keyword evidence="7" id="KW-1185">Reference proteome</keyword>
<evidence type="ECO:0000313" key="6">
    <source>
        <dbReference type="EMBL" id="KPL72009.1"/>
    </source>
</evidence>
<protein>
    <recommendedName>
        <fullName evidence="5">Phosphotyrosine protein phosphatase I domain-containing protein</fullName>
    </recommendedName>
</protein>
<evidence type="ECO:0000256" key="1">
    <source>
        <dbReference type="ARBA" id="ARBA00011063"/>
    </source>
</evidence>
<dbReference type="AlphaFoldDB" id="A0A0P6XBD1"/>
<evidence type="ECO:0000256" key="4">
    <source>
        <dbReference type="PIRSR" id="PIRSR617867-1"/>
    </source>
</evidence>
<keyword evidence="2" id="KW-0378">Hydrolase</keyword>
<dbReference type="SMART" id="SM00226">
    <property type="entry name" value="LMWPc"/>
    <property type="match status" value="1"/>
</dbReference>